<sequence>MKKILFVIFLLSLTTLSAQKEANFWYFGENAALNFNSGAPVPHGSETDNKLDTFEGCSTFSDADGNLLFYIGAPDQDANNLTVWNRNNDPMPFTDVANGGTLLNGDASSSQSALTVPAPGQPNIYYIFTVGAPSSNNQGFWYYTLDMSADGGLGDIVAGPVALNNNAFPDVNHVEWTEKVTAVRGDECNTFWVISYARGNFYSHKVTSTGVDATPVVSNLGNTSYNNSTFPNFQNDLDPRGYLKVSPDGSTIVSANMSSGTFLFDFDDVSGRVSNPRELNVDNRFSYGVEFSPSSDVLYVSTGNFLNSPEFLFQYDLTQPTITDINNSRFTVFNYFNSRGAVQLGPDNKIYWTSSGSQFISVVNNPNELGADSNYSHQTVDVGVDRQATQGLPPFLSSLLLPIEITDSDNNQVINNLSLEYCTGSDKTIVPEAVAGTNITYEWSFNDGTTTSIVATTQNLVLTNLALTDAGLYSLKITLTDACGIVTTLQGQFTIQVFEAAAATQPVDIIYCDADNDGFNTFDLETLKDAEILNGLDAATFEVSYFTSMTDAVGNTGAITIPYTNPTAFSNQTIYARVMNRNAPTACFDITSFTLAVTGLPVPIQPTDYEICDDANDGDDTNGFIQS</sequence>
<feature type="chain" id="PRO_5045261904" description="PKD domain-containing protein" evidence="1">
    <location>
        <begin position="21"/>
        <end position="627"/>
    </location>
</feature>
<gene>
    <name evidence="3" type="ORF">ACFSRZ_11790</name>
</gene>
<dbReference type="CDD" id="cd00146">
    <property type="entry name" value="PKD"/>
    <property type="match status" value="1"/>
</dbReference>
<dbReference type="EMBL" id="JBHULH010000004">
    <property type="protein sequence ID" value="MFD2568060.1"/>
    <property type="molecule type" value="Genomic_DNA"/>
</dbReference>
<evidence type="ECO:0000313" key="4">
    <source>
        <dbReference type="Proteomes" id="UP001597508"/>
    </source>
</evidence>
<dbReference type="InterPro" id="IPR035986">
    <property type="entry name" value="PKD_dom_sf"/>
</dbReference>
<keyword evidence="1" id="KW-0732">Signal</keyword>
<evidence type="ECO:0000256" key="1">
    <source>
        <dbReference type="SAM" id="SignalP"/>
    </source>
</evidence>
<name>A0ABW5LTU7_9FLAO</name>
<evidence type="ECO:0000259" key="2">
    <source>
        <dbReference type="PROSITE" id="PS50093"/>
    </source>
</evidence>
<dbReference type="Gene3D" id="2.60.40.10">
    <property type="entry name" value="Immunoglobulins"/>
    <property type="match status" value="1"/>
</dbReference>
<reference evidence="4" key="1">
    <citation type="journal article" date="2019" name="Int. J. Syst. Evol. Microbiol.">
        <title>The Global Catalogue of Microorganisms (GCM) 10K type strain sequencing project: providing services to taxonomists for standard genome sequencing and annotation.</title>
        <authorList>
            <consortium name="The Broad Institute Genomics Platform"/>
            <consortium name="The Broad Institute Genome Sequencing Center for Infectious Disease"/>
            <person name="Wu L."/>
            <person name="Ma J."/>
        </authorList>
    </citation>
    <scope>NUCLEOTIDE SEQUENCE [LARGE SCALE GENOMIC DNA]</scope>
    <source>
        <strain evidence="4">KCTC 52127</strain>
    </source>
</reference>
<evidence type="ECO:0000313" key="3">
    <source>
        <dbReference type="EMBL" id="MFD2568060.1"/>
    </source>
</evidence>
<dbReference type="SUPFAM" id="SSF63829">
    <property type="entry name" value="Calcium-dependent phosphotriesterase"/>
    <property type="match status" value="1"/>
</dbReference>
<feature type="signal peptide" evidence="1">
    <location>
        <begin position="1"/>
        <end position="20"/>
    </location>
</feature>
<dbReference type="PROSITE" id="PS50093">
    <property type="entry name" value="PKD"/>
    <property type="match status" value="1"/>
</dbReference>
<dbReference type="SUPFAM" id="SSF49299">
    <property type="entry name" value="PKD domain"/>
    <property type="match status" value="1"/>
</dbReference>
<comment type="caution">
    <text evidence="3">The sequence shown here is derived from an EMBL/GenBank/DDBJ whole genome shotgun (WGS) entry which is preliminary data.</text>
</comment>
<dbReference type="Proteomes" id="UP001597508">
    <property type="component" value="Unassembled WGS sequence"/>
</dbReference>
<keyword evidence="4" id="KW-1185">Reference proteome</keyword>
<feature type="non-terminal residue" evidence="3">
    <location>
        <position position="627"/>
    </location>
</feature>
<feature type="domain" description="PKD" evidence="2">
    <location>
        <begin position="435"/>
        <end position="502"/>
    </location>
</feature>
<protein>
    <recommendedName>
        <fullName evidence="2">PKD domain-containing protein</fullName>
    </recommendedName>
</protein>
<dbReference type="InterPro" id="IPR000601">
    <property type="entry name" value="PKD_dom"/>
</dbReference>
<proteinExistence type="predicted"/>
<organism evidence="3 4">
    <name type="scientific">Pseudotenacibaculum haliotis</name>
    <dbReference type="NCBI Taxonomy" id="1862138"/>
    <lineage>
        <taxon>Bacteria</taxon>
        <taxon>Pseudomonadati</taxon>
        <taxon>Bacteroidota</taxon>
        <taxon>Flavobacteriia</taxon>
        <taxon>Flavobacteriales</taxon>
        <taxon>Flavobacteriaceae</taxon>
        <taxon>Pseudotenacibaculum</taxon>
    </lineage>
</organism>
<dbReference type="InterPro" id="IPR013783">
    <property type="entry name" value="Ig-like_fold"/>
</dbReference>
<accession>A0ABW5LTU7</accession>